<evidence type="ECO:0000256" key="1">
    <source>
        <dbReference type="SAM" id="Coils"/>
    </source>
</evidence>
<feature type="coiled-coil region" evidence="1">
    <location>
        <begin position="91"/>
        <end position="125"/>
    </location>
</feature>
<evidence type="ECO:0000313" key="2">
    <source>
        <dbReference type="EMBL" id="CAG8491782.1"/>
    </source>
</evidence>
<dbReference type="Proteomes" id="UP000789901">
    <property type="component" value="Unassembled WGS sequence"/>
</dbReference>
<keyword evidence="3" id="KW-1185">Reference proteome</keyword>
<keyword evidence="1" id="KW-0175">Coiled coil</keyword>
<accession>A0ABM8W086</accession>
<proteinExistence type="predicted"/>
<feature type="coiled-coil region" evidence="1">
    <location>
        <begin position="186"/>
        <end position="213"/>
    </location>
</feature>
<organism evidence="2 3">
    <name type="scientific">Gigaspora margarita</name>
    <dbReference type="NCBI Taxonomy" id="4874"/>
    <lineage>
        <taxon>Eukaryota</taxon>
        <taxon>Fungi</taxon>
        <taxon>Fungi incertae sedis</taxon>
        <taxon>Mucoromycota</taxon>
        <taxon>Glomeromycotina</taxon>
        <taxon>Glomeromycetes</taxon>
        <taxon>Diversisporales</taxon>
        <taxon>Gigasporaceae</taxon>
        <taxon>Gigaspora</taxon>
    </lineage>
</organism>
<reference evidence="2 3" key="1">
    <citation type="submission" date="2021-06" db="EMBL/GenBank/DDBJ databases">
        <authorList>
            <person name="Kallberg Y."/>
            <person name="Tangrot J."/>
            <person name="Rosling A."/>
        </authorList>
    </citation>
    <scope>NUCLEOTIDE SEQUENCE [LARGE SCALE GENOMIC DNA]</scope>
    <source>
        <strain evidence="2 3">120-4 pot B 10/14</strain>
    </source>
</reference>
<dbReference type="EMBL" id="CAJVQB010000487">
    <property type="protein sequence ID" value="CAG8491782.1"/>
    <property type="molecule type" value="Genomic_DNA"/>
</dbReference>
<sequence>MSPPKRKYLSDSRRANDLLLRVDSCKIEPCRELDRLINELTHTEEKYLPLTKHGFPVKQVFDQSRQSILQLQESFKTFTQRQLSLTQTILNKKVLAEREKVATTIENLRKEVTNLKNELKNEFIKNNKQIALLTESHKKLLDMHESLLKNHATLKEDYIALLENNSDYYVERCRLLEQKNCVLVRWIKLFEEIELLSEEIEKLKKRNESLSVIVIED</sequence>
<evidence type="ECO:0000313" key="3">
    <source>
        <dbReference type="Proteomes" id="UP000789901"/>
    </source>
</evidence>
<gene>
    <name evidence="2" type="ORF">GMARGA_LOCUS1754</name>
</gene>
<name>A0ABM8W086_GIGMA</name>
<protein>
    <submittedName>
        <fullName evidence="2">28914_t:CDS:1</fullName>
    </submittedName>
</protein>
<comment type="caution">
    <text evidence="2">The sequence shown here is derived from an EMBL/GenBank/DDBJ whole genome shotgun (WGS) entry which is preliminary data.</text>
</comment>